<name>K1S388_9ZZZZ</name>
<dbReference type="EMBL" id="AJWZ01009939">
    <property type="protein sequence ID" value="EKC49879.1"/>
    <property type="molecule type" value="Genomic_DNA"/>
</dbReference>
<comment type="caution">
    <text evidence="1">The sequence shown here is derived from an EMBL/GenBank/DDBJ whole genome shotgun (WGS) entry which is preliminary data.</text>
</comment>
<accession>K1S388</accession>
<dbReference type="GO" id="GO:0016798">
    <property type="term" value="F:hydrolase activity, acting on glycosyl bonds"/>
    <property type="evidence" value="ECO:0007669"/>
    <property type="project" value="UniProtKB-KW"/>
</dbReference>
<dbReference type="SUPFAM" id="SSF49785">
    <property type="entry name" value="Galactose-binding domain-like"/>
    <property type="match status" value="1"/>
</dbReference>
<keyword evidence="1" id="KW-0378">Hydrolase</keyword>
<organism evidence="1">
    <name type="scientific">human gut metagenome</name>
    <dbReference type="NCBI Taxonomy" id="408170"/>
    <lineage>
        <taxon>unclassified sequences</taxon>
        <taxon>metagenomes</taxon>
        <taxon>organismal metagenomes</taxon>
    </lineage>
</organism>
<proteinExistence type="predicted"/>
<feature type="non-terminal residue" evidence="1">
    <location>
        <position position="1"/>
    </location>
</feature>
<dbReference type="AlphaFoldDB" id="K1S388"/>
<sequence length="95" mass="10988">EWITYTFPESKEIKTSTVYWYDDQPWGGCKVPDSWKLYYQDEAGNWKEVPGADAYPCKRGVACIVNFDPVKTKAVKLELKQPETLSCGLFEWSVK</sequence>
<reference evidence="1" key="1">
    <citation type="journal article" date="2013" name="Environ. Microbiol.">
        <title>Microbiota from the distal guts of lean and obese adolescents exhibit partial functional redundancy besides clear differences in community structure.</title>
        <authorList>
            <person name="Ferrer M."/>
            <person name="Ruiz A."/>
            <person name="Lanza F."/>
            <person name="Haange S.B."/>
            <person name="Oberbach A."/>
            <person name="Till H."/>
            <person name="Bargiela R."/>
            <person name="Campoy C."/>
            <person name="Segura M.T."/>
            <person name="Richter M."/>
            <person name="von Bergen M."/>
            <person name="Seifert J."/>
            <person name="Suarez A."/>
        </authorList>
    </citation>
    <scope>NUCLEOTIDE SEQUENCE</scope>
</reference>
<dbReference type="InterPro" id="IPR008979">
    <property type="entry name" value="Galactose-bd-like_sf"/>
</dbReference>
<dbReference type="Gene3D" id="2.60.120.260">
    <property type="entry name" value="Galactose-binding domain-like"/>
    <property type="match status" value="1"/>
</dbReference>
<evidence type="ECO:0000313" key="1">
    <source>
        <dbReference type="EMBL" id="EKC49879.1"/>
    </source>
</evidence>
<keyword evidence="1" id="KW-0326">Glycosidase</keyword>
<protein>
    <submittedName>
        <fullName evidence="1">Six-hairpin glycosidase</fullName>
    </submittedName>
</protein>
<gene>
    <name evidence="1" type="ORF">OBE_14414</name>
</gene>